<dbReference type="Gramene" id="ONK58265">
    <property type="protein sequence ID" value="ONK58265"/>
    <property type="gene ID" value="A4U43_C09F10360"/>
</dbReference>
<evidence type="ECO:0000259" key="2">
    <source>
        <dbReference type="Pfam" id="PF05627"/>
    </source>
</evidence>
<gene>
    <name evidence="3" type="ORF">A4U43_C09F10360</name>
</gene>
<dbReference type="Proteomes" id="UP000243459">
    <property type="component" value="Chromosome 9"/>
</dbReference>
<dbReference type="EMBL" id="CM007389">
    <property type="protein sequence ID" value="ONK58265.1"/>
    <property type="molecule type" value="Genomic_DNA"/>
</dbReference>
<accession>A0A5P1E9R8</accession>
<dbReference type="Pfam" id="PF05627">
    <property type="entry name" value="AvrRpt-cleavage"/>
    <property type="match status" value="1"/>
</dbReference>
<dbReference type="PANTHER" id="PTHR33159:SF6">
    <property type="entry name" value="RPM1-INTERACTING PROTEIN 4"/>
    <property type="match status" value="1"/>
</dbReference>
<feature type="compositionally biased region" description="Polar residues" evidence="1">
    <location>
        <begin position="138"/>
        <end position="150"/>
    </location>
</feature>
<feature type="domain" description="RIN4 pathogenic type III effector avirulence factor Avr cleavage site" evidence="2">
    <location>
        <begin position="125"/>
        <end position="158"/>
    </location>
</feature>
<keyword evidence="4" id="KW-1185">Reference proteome</keyword>
<dbReference type="InterPro" id="IPR040387">
    <property type="entry name" value="RIN4/NOI4"/>
</dbReference>
<reference evidence="4" key="1">
    <citation type="journal article" date="2017" name="Nat. Commun.">
        <title>The asparagus genome sheds light on the origin and evolution of a young Y chromosome.</title>
        <authorList>
            <person name="Harkess A."/>
            <person name="Zhou J."/>
            <person name="Xu C."/>
            <person name="Bowers J.E."/>
            <person name="Van der Hulst R."/>
            <person name="Ayyampalayam S."/>
            <person name="Mercati F."/>
            <person name="Riccardi P."/>
            <person name="McKain M.R."/>
            <person name="Kakrana A."/>
            <person name="Tang H."/>
            <person name="Ray J."/>
            <person name="Groenendijk J."/>
            <person name="Arikit S."/>
            <person name="Mathioni S.M."/>
            <person name="Nakano M."/>
            <person name="Shan H."/>
            <person name="Telgmann-Rauber A."/>
            <person name="Kanno A."/>
            <person name="Yue Z."/>
            <person name="Chen H."/>
            <person name="Li W."/>
            <person name="Chen Y."/>
            <person name="Xu X."/>
            <person name="Zhang Y."/>
            <person name="Luo S."/>
            <person name="Chen H."/>
            <person name="Gao J."/>
            <person name="Mao Z."/>
            <person name="Pires J.C."/>
            <person name="Luo M."/>
            <person name="Kudrna D."/>
            <person name="Wing R.A."/>
            <person name="Meyers B.C."/>
            <person name="Yi K."/>
            <person name="Kong H."/>
            <person name="Lavrijsen P."/>
            <person name="Sunseri F."/>
            <person name="Falavigna A."/>
            <person name="Ye Y."/>
            <person name="Leebens-Mack J.H."/>
            <person name="Chen G."/>
        </authorList>
    </citation>
    <scope>NUCLEOTIDE SEQUENCE [LARGE SCALE GENOMIC DNA]</scope>
    <source>
        <strain evidence="4">cv. DH0086</strain>
    </source>
</reference>
<feature type="compositionally biased region" description="Polar residues" evidence="1">
    <location>
        <begin position="21"/>
        <end position="41"/>
    </location>
</feature>
<evidence type="ECO:0000313" key="4">
    <source>
        <dbReference type="Proteomes" id="UP000243459"/>
    </source>
</evidence>
<dbReference type="PANTHER" id="PTHR33159">
    <property type="entry name" value="RPM1-INTERACTING PROTEIN 4 (RIN4) FAMILY PROTEIN"/>
    <property type="match status" value="1"/>
</dbReference>
<organism evidence="3 4">
    <name type="scientific">Asparagus officinalis</name>
    <name type="common">Garden asparagus</name>
    <dbReference type="NCBI Taxonomy" id="4686"/>
    <lineage>
        <taxon>Eukaryota</taxon>
        <taxon>Viridiplantae</taxon>
        <taxon>Streptophyta</taxon>
        <taxon>Embryophyta</taxon>
        <taxon>Tracheophyta</taxon>
        <taxon>Spermatophyta</taxon>
        <taxon>Magnoliopsida</taxon>
        <taxon>Liliopsida</taxon>
        <taxon>Asparagales</taxon>
        <taxon>Asparagaceae</taxon>
        <taxon>Asparagoideae</taxon>
        <taxon>Asparagus</taxon>
    </lineage>
</organism>
<dbReference type="OrthoDB" id="1109067at2759"/>
<evidence type="ECO:0000313" key="3">
    <source>
        <dbReference type="EMBL" id="ONK58265.1"/>
    </source>
</evidence>
<dbReference type="InterPro" id="IPR008700">
    <property type="entry name" value="TypeIII_avirulence_cleave"/>
</dbReference>
<sequence>MYLNLATGRKGKIAGKLINPNDPQENPESFNQTNPQHNRLPSGSPLHPDSVARKLSDQNRRASRTSAGSERSLEQSPLHPNYQPKYGGRVGMNSPSWEKGNGLAPNTPGRSRARPGGRGDDMPEKVSAVPKFGDWDESNPSSADGYTQIFSKVREEKQVGSAGVSTGSKKSSHRNNSKSDSDYEASKCGCFGWLKN</sequence>
<name>A0A5P1E9R8_ASPOF</name>
<dbReference type="AlphaFoldDB" id="A0A5P1E9R8"/>
<evidence type="ECO:0000256" key="1">
    <source>
        <dbReference type="SAM" id="MobiDB-lite"/>
    </source>
</evidence>
<dbReference type="OMA" id="CSCFGWF"/>
<feature type="compositionally biased region" description="Basic and acidic residues" evidence="1">
    <location>
        <begin position="50"/>
        <end position="60"/>
    </location>
</feature>
<proteinExistence type="predicted"/>
<dbReference type="GO" id="GO:0005886">
    <property type="term" value="C:plasma membrane"/>
    <property type="evidence" value="ECO:0007669"/>
    <property type="project" value="TreeGrafter"/>
</dbReference>
<protein>
    <recommendedName>
        <fullName evidence="2">RIN4 pathogenic type III effector avirulence factor Avr cleavage site domain-containing protein</fullName>
    </recommendedName>
</protein>
<feature type="region of interest" description="Disordered" evidence="1">
    <location>
        <begin position="1"/>
        <end position="185"/>
    </location>
</feature>